<reference evidence="3 5" key="1">
    <citation type="submission" date="2023-07" db="EMBL/GenBank/DDBJ databases">
        <title>Sorghum-associated microbial communities from plants grown in Nebraska, USA.</title>
        <authorList>
            <person name="Schachtman D."/>
        </authorList>
    </citation>
    <scope>NUCLEOTIDE SEQUENCE</scope>
    <source>
        <strain evidence="3">DS1006</strain>
        <strain evidence="4 5">DS1016</strain>
    </source>
</reference>
<evidence type="ECO:0000313" key="5">
    <source>
        <dbReference type="Proteomes" id="UP001230951"/>
    </source>
</evidence>
<dbReference type="RefSeq" id="WP_306960042.1">
    <property type="nucleotide sequence ID" value="NZ_JAUSRG010000002.1"/>
</dbReference>
<dbReference type="InterPro" id="IPR008335">
    <property type="entry name" value="Mopterin_OxRdtase_euk"/>
</dbReference>
<comment type="caution">
    <text evidence="3">The sequence shown here is derived from an EMBL/GenBank/DDBJ whole genome shotgun (WGS) entry which is preliminary data.</text>
</comment>
<evidence type="ECO:0000313" key="4">
    <source>
        <dbReference type="EMBL" id="MDQ0178944.1"/>
    </source>
</evidence>
<feature type="transmembrane region" description="Helical" evidence="1">
    <location>
        <begin position="151"/>
        <end position="172"/>
    </location>
</feature>
<dbReference type="SUPFAM" id="SSF56524">
    <property type="entry name" value="Oxidoreductase molybdopterin-binding domain"/>
    <property type="match status" value="1"/>
</dbReference>
<accession>A0AAW8D9B5</accession>
<feature type="transmembrane region" description="Helical" evidence="1">
    <location>
        <begin position="215"/>
        <end position="238"/>
    </location>
</feature>
<keyword evidence="1" id="KW-0472">Membrane</keyword>
<dbReference type="CDD" id="cd00321">
    <property type="entry name" value="SO_family_Moco"/>
    <property type="match status" value="1"/>
</dbReference>
<feature type="transmembrane region" description="Helical" evidence="1">
    <location>
        <begin position="28"/>
        <end position="49"/>
    </location>
</feature>
<dbReference type="NCBIfam" id="TIGR01409">
    <property type="entry name" value="TAT_signal_seq"/>
    <property type="match status" value="1"/>
</dbReference>
<dbReference type="PANTHER" id="PTHR43032">
    <property type="entry name" value="PROTEIN-METHIONINE-SULFOXIDE REDUCTASE"/>
    <property type="match status" value="1"/>
</dbReference>
<dbReference type="Pfam" id="PF00174">
    <property type="entry name" value="Oxidored_molyb"/>
    <property type="match status" value="1"/>
</dbReference>
<organism evidence="3 6">
    <name type="scientific">Arthrobacter bambusae</name>
    <dbReference type="NCBI Taxonomy" id="1338426"/>
    <lineage>
        <taxon>Bacteria</taxon>
        <taxon>Bacillati</taxon>
        <taxon>Actinomycetota</taxon>
        <taxon>Actinomycetes</taxon>
        <taxon>Micrococcales</taxon>
        <taxon>Micrococcaceae</taxon>
        <taxon>Arthrobacter</taxon>
    </lineage>
</organism>
<keyword evidence="5" id="KW-1185">Reference proteome</keyword>
<dbReference type="GO" id="GO:0016491">
    <property type="term" value="F:oxidoreductase activity"/>
    <property type="evidence" value="ECO:0007669"/>
    <property type="project" value="InterPro"/>
</dbReference>
<evidence type="ECO:0000313" key="6">
    <source>
        <dbReference type="Proteomes" id="UP001242995"/>
    </source>
</evidence>
<dbReference type="InterPro" id="IPR036374">
    <property type="entry name" value="OxRdtase_Mopterin-bd_sf"/>
</dbReference>
<dbReference type="Gene3D" id="3.90.420.10">
    <property type="entry name" value="Oxidoreductase, molybdopterin-binding domain"/>
    <property type="match status" value="1"/>
</dbReference>
<feature type="domain" description="Oxidoreductase molybdopterin-binding" evidence="2">
    <location>
        <begin position="275"/>
        <end position="404"/>
    </location>
</feature>
<evidence type="ECO:0000313" key="3">
    <source>
        <dbReference type="EMBL" id="MDP9904403.1"/>
    </source>
</evidence>
<dbReference type="PANTHER" id="PTHR43032:SF2">
    <property type="entry name" value="BLL0505 PROTEIN"/>
    <property type="match status" value="1"/>
</dbReference>
<evidence type="ECO:0000256" key="1">
    <source>
        <dbReference type="SAM" id="Phobius"/>
    </source>
</evidence>
<evidence type="ECO:0000259" key="2">
    <source>
        <dbReference type="Pfam" id="PF00174"/>
    </source>
</evidence>
<feature type="transmembrane region" description="Helical" evidence="1">
    <location>
        <begin position="117"/>
        <end position="139"/>
    </location>
</feature>
<dbReference type="InterPro" id="IPR019546">
    <property type="entry name" value="TAT_signal_bac_arc"/>
</dbReference>
<keyword evidence="1" id="KW-0812">Transmembrane</keyword>
<dbReference type="EMBL" id="JAUSTF010000001">
    <property type="protein sequence ID" value="MDQ0178944.1"/>
    <property type="molecule type" value="Genomic_DNA"/>
</dbReference>
<dbReference type="Proteomes" id="UP001230951">
    <property type="component" value="Unassembled WGS sequence"/>
</dbReference>
<name>A0AAW8D9B5_9MICC</name>
<keyword evidence="1" id="KW-1133">Transmembrane helix</keyword>
<dbReference type="EMBL" id="JAUSRG010000002">
    <property type="protein sequence ID" value="MDP9904403.1"/>
    <property type="molecule type" value="Genomic_DNA"/>
</dbReference>
<dbReference type="AlphaFoldDB" id="A0AAW8D9B5"/>
<dbReference type="Proteomes" id="UP001242995">
    <property type="component" value="Unassembled WGS sequence"/>
</dbReference>
<dbReference type="PRINTS" id="PR00407">
    <property type="entry name" value="EUMOPTERIN"/>
</dbReference>
<feature type="transmembrane region" description="Helical" evidence="1">
    <location>
        <begin position="69"/>
        <end position="96"/>
    </location>
</feature>
<proteinExistence type="predicted"/>
<dbReference type="InterPro" id="IPR000572">
    <property type="entry name" value="OxRdtase_Mopterin-bd_dom"/>
</dbReference>
<protein>
    <recommendedName>
        <fullName evidence="2">Oxidoreductase molybdopterin-binding domain-containing protein</fullName>
    </recommendedName>
</protein>
<sequence length="405" mass="44112">MDRLTTFLQQRMEAVNGRFSSPLRSRRLTVVLGRWLGLAFTVCFLTGLFSHLLQDPPAWMLFLTRPVWLYVATQGIHVTTGIASIPLLVAKLWSVYPELLRWPPLKSVVHGLERASIALFVAASLVEVTIGLLNTFQWYPWPFSFRDVHYWLAWVIIGSLALHIAVKMPLILAHWSRRSDAATIAAATEGGVPDSKTLPAAAKARTGHGWSRRGFLAAITAGTGVVVLTTGGQSFAWLSSLNLFAPRRMDTGPQAVPINRTAAQAGVADAALGPDWVLTVSSGSVQKTFTLAQLAALPQYSYGLPIACVEGWSQGAQWRGVRVRDLMATVGAPADAELQISSMEKGGVYGRSFMPAAYSQDEQTLLALELNGEPLDLDHGYPARIIAPGRPGVLQTKWVHKVEVI</sequence>
<gene>
    <name evidence="3" type="ORF">J2S90_001349</name>
    <name evidence="4" type="ORF">J2S93_000351</name>
</gene>